<dbReference type="AlphaFoldDB" id="A0A7W6JSX1"/>
<keyword evidence="3" id="KW-1185">Reference proteome</keyword>
<evidence type="ECO:0000256" key="1">
    <source>
        <dbReference type="SAM" id="Phobius"/>
    </source>
</evidence>
<evidence type="ECO:0000313" key="2">
    <source>
        <dbReference type="EMBL" id="MBB4098925.1"/>
    </source>
</evidence>
<keyword evidence="1" id="KW-0812">Transmembrane</keyword>
<organism evidence="2 3">
    <name type="scientific">Sphingomonas kyeonggiensis</name>
    <dbReference type="NCBI Taxonomy" id="1268553"/>
    <lineage>
        <taxon>Bacteria</taxon>
        <taxon>Pseudomonadati</taxon>
        <taxon>Pseudomonadota</taxon>
        <taxon>Alphaproteobacteria</taxon>
        <taxon>Sphingomonadales</taxon>
        <taxon>Sphingomonadaceae</taxon>
        <taxon>Sphingomonas</taxon>
    </lineage>
</organism>
<keyword evidence="1" id="KW-1133">Transmembrane helix</keyword>
<dbReference type="RefSeq" id="WP_221262711.1">
    <property type="nucleotide sequence ID" value="NZ_JACIEH010000002.1"/>
</dbReference>
<keyword evidence="1" id="KW-0472">Membrane</keyword>
<protein>
    <recommendedName>
        <fullName evidence="4">General secretion pathway protein GspN</fullName>
    </recommendedName>
</protein>
<proteinExistence type="predicted"/>
<accession>A0A7W6JSX1</accession>
<evidence type="ECO:0000313" key="3">
    <source>
        <dbReference type="Proteomes" id="UP000557392"/>
    </source>
</evidence>
<evidence type="ECO:0008006" key="4">
    <source>
        <dbReference type="Google" id="ProtNLM"/>
    </source>
</evidence>
<gene>
    <name evidence="2" type="ORF">GGR46_002489</name>
</gene>
<comment type="caution">
    <text evidence="2">The sequence shown here is derived from an EMBL/GenBank/DDBJ whole genome shotgun (WGS) entry which is preliminary data.</text>
</comment>
<sequence>MAVKPRPEWIALAVAGAFAIGMPIALLLPGKAGKGAAQAPVPAPIGAGTMPDLARAYERPLFGGTEPAEAPADAPQLVGIVGRLNVDAVALVKASDGATRTLRIGESIDGWSLASLAIDAAFFTRGAERVRVPLPIGPDGGEAAPGEAGQ</sequence>
<dbReference type="EMBL" id="JACIEH010000002">
    <property type="protein sequence ID" value="MBB4098925.1"/>
    <property type="molecule type" value="Genomic_DNA"/>
</dbReference>
<dbReference type="Proteomes" id="UP000557392">
    <property type="component" value="Unassembled WGS sequence"/>
</dbReference>
<feature type="transmembrane region" description="Helical" evidence="1">
    <location>
        <begin position="9"/>
        <end position="28"/>
    </location>
</feature>
<name>A0A7W6JSX1_9SPHN</name>
<reference evidence="2 3" key="1">
    <citation type="submission" date="2020-08" db="EMBL/GenBank/DDBJ databases">
        <title>Genomic Encyclopedia of Type Strains, Phase IV (KMG-IV): sequencing the most valuable type-strain genomes for metagenomic binning, comparative biology and taxonomic classification.</title>
        <authorList>
            <person name="Goeker M."/>
        </authorList>
    </citation>
    <scope>NUCLEOTIDE SEQUENCE [LARGE SCALE GENOMIC DNA]</scope>
    <source>
        <strain evidence="2 3">DSM 101806</strain>
    </source>
</reference>